<dbReference type="HOGENOM" id="CLU_000288_6_7_1"/>
<dbReference type="Proteomes" id="UP000053424">
    <property type="component" value="Unassembled WGS sequence"/>
</dbReference>
<name>A0A0C2XSD4_HEBCY</name>
<dbReference type="EMBL" id="KN831782">
    <property type="protein sequence ID" value="KIM40603.1"/>
    <property type="molecule type" value="Genomic_DNA"/>
</dbReference>
<evidence type="ECO:0000259" key="2">
    <source>
        <dbReference type="Pfam" id="PF24883"/>
    </source>
</evidence>
<evidence type="ECO:0000313" key="3">
    <source>
        <dbReference type="EMBL" id="KIM40603.1"/>
    </source>
</evidence>
<gene>
    <name evidence="3" type="ORF">M413DRAFT_164766</name>
</gene>
<reference evidence="4" key="2">
    <citation type="submission" date="2015-01" db="EMBL/GenBank/DDBJ databases">
        <title>Evolutionary Origins and Diversification of the Mycorrhizal Mutualists.</title>
        <authorList>
            <consortium name="DOE Joint Genome Institute"/>
            <consortium name="Mycorrhizal Genomics Consortium"/>
            <person name="Kohler A."/>
            <person name="Kuo A."/>
            <person name="Nagy L.G."/>
            <person name="Floudas D."/>
            <person name="Copeland A."/>
            <person name="Barry K.W."/>
            <person name="Cichocki N."/>
            <person name="Veneault-Fourrey C."/>
            <person name="LaButti K."/>
            <person name="Lindquist E.A."/>
            <person name="Lipzen A."/>
            <person name="Lundell T."/>
            <person name="Morin E."/>
            <person name="Murat C."/>
            <person name="Riley R."/>
            <person name="Ohm R."/>
            <person name="Sun H."/>
            <person name="Tunlid A."/>
            <person name="Henrissat B."/>
            <person name="Grigoriev I.V."/>
            <person name="Hibbett D.S."/>
            <person name="Martin F."/>
        </authorList>
    </citation>
    <scope>NUCLEOTIDE SEQUENCE [LARGE SCALE GENOMIC DNA]</scope>
    <source>
        <strain evidence="4">h7</strain>
    </source>
</reference>
<keyword evidence="1" id="KW-0677">Repeat</keyword>
<evidence type="ECO:0000313" key="4">
    <source>
        <dbReference type="Proteomes" id="UP000053424"/>
    </source>
</evidence>
<reference evidence="3 4" key="1">
    <citation type="submission" date="2014-04" db="EMBL/GenBank/DDBJ databases">
        <authorList>
            <consortium name="DOE Joint Genome Institute"/>
            <person name="Kuo A."/>
            <person name="Gay G."/>
            <person name="Dore J."/>
            <person name="Kohler A."/>
            <person name="Nagy L.G."/>
            <person name="Floudas D."/>
            <person name="Copeland A."/>
            <person name="Barry K.W."/>
            <person name="Cichocki N."/>
            <person name="Veneault-Fourrey C."/>
            <person name="LaButti K."/>
            <person name="Lindquist E.A."/>
            <person name="Lipzen A."/>
            <person name="Lundell T."/>
            <person name="Morin E."/>
            <person name="Murat C."/>
            <person name="Sun H."/>
            <person name="Tunlid A."/>
            <person name="Henrissat B."/>
            <person name="Grigoriev I.V."/>
            <person name="Hibbett D.S."/>
            <person name="Martin F."/>
            <person name="Nordberg H.P."/>
            <person name="Cantor M.N."/>
            <person name="Hua S.X."/>
        </authorList>
    </citation>
    <scope>NUCLEOTIDE SEQUENCE [LARGE SCALE GENOMIC DNA]</scope>
    <source>
        <strain evidence="4">h7</strain>
    </source>
</reference>
<accession>A0A0C2XSD4</accession>
<dbReference type="InterPro" id="IPR027417">
    <property type="entry name" value="P-loop_NTPase"/>
</dbReference>
<protein>
    <recommendedName>
        <fullName evidence="2">Nephrocystin 3-like N-terminal domain-containing protein</fullName>
    </recommendedName>
</protein>
<feature type="domain" description="Nephrocystin 3-like N-terminal" evidence="2">
    <location>
        <begin position="8"/>
        <end position="87"/>
    </location>
</feature>
<dbReference type="STRING" id="686832.A0A0C2XSD4"/>
<dbReference type="InterPro" id="IPR056884">
    <property type="entry name" value="NPHP3-like_N"/>
</dbReference>
<sequence>MNVHGMLEPLNQAMMEDFSLPKRSAVQLQQLIINPIRLLPIPPRPVLVIMDGLDECEDFNTQRDILALIGQITIDPNVAIRFIITSRPEHQICDLFNKEPLFRTTRRLVLDEGYDTEADIEWYLREKFEEIYSRNKDIMPGVRTPWPSEYAMRMLVWRASGQFIYAPTVIRFVSSDTDFHTPKEKLSKSC</sequence>
<dbReference type="OrthoDB" id="2970937at2759"/>
<keyword evidence="4" id="KW-1185">Reference proteome</keyword>
<evidence type="ECO:0000256" key="1">
    <source>
        <dbReference type="ARBA" id="ARBA00022737"/>
    </source>
</evidence>
<organism evidence="3 4">
    <name type="scientific">Hebeloma cylindrosporum</name>
    <dbReference type="NCBI Taxonomy" id="76867"/>
    <lineage>
        <taxon>Eukaryota</taxon>
        <taxon>Fungi</taxon>
        <taxon>Dikarya</taxon>
        <taxon>Basidiomycota</taxon>
        <taxon>Agaricomycotina</taxon>
        <taxon>Agaricomycetes</taxon>
        <taxon>Agaricomycetidae</taxon>
        <taxon>Agaricales</taxon>
        <taxon>Agaricineae</taxon>
        <taxon>Hymenogastraceae</taxon>
        <taxon>Hebeloma</taxon>
    </lineage>
</organism>
<dbReference type="Gene3D" id="3.40.50.300">
    <property type="entry name" value="P-loop containing nucleotide triphosphate hydrolases"/>
    <property type="match status" value="1"/>
</dbReference>
<proteinExistence type="predicted"/>
<dbReference type="AlphaFoldDB" id="A0A0C2XSD4"/>
<dbReference type="Pfam" id="PF24883">
    <property type="entry name" value="NPHP3_N"/>
    <property type="match status" value="1"/>
</dbReference>